<proteinExistence type="predicted"/>
<dbReference type="AlphaFoldDB" id="A0AAN6SXH4"/>
<keyword evidence="3" id="KW-1185">Reference proteome</keyword>
<dbReference type="Proteomes" id="UP001305647">
    <property type="component" value="Unassembled WGS sequence"/>
</dbReference>
<reference evidence="2" key="2">
    <citation type="submission" date="2023-05" db="EMBL/GenBank/DDBJ databases">
        <authorList>
            <consortium name="Lawrence Berkeley National Laboratory"/>
            <person name="Steindorff A."/>
            <person name="Hensen N."/>
            <person name="Bonometti L."/>
            <person name="Westerberg I."/>
            <person name="Brannstrom I.O."/>
            <person name="Guillou S."/>
            <person name="Cros-Aarteil S."/>
            <person name="Calhoun S."/>
            <person name="Haridas S."/>
            <person name="Kuo A."/>
            <person name="Mondo S."/>
            <person name="Pangilinan J."/>
            <person name="Riley R."/>
            <person name="Labutti K."/>
            <person name="Andreopoulos B."/>
            <person name="Lipzen A."/>
            <person name="Chen C."/>
            <person name="Yanf M."/>
            <person name="Daum C."/>
            <person name="Ng V."/>
            <person name="Clum A."/>
            <person name="Ohm R."/>
            <person name="Martin F."/>
            <person name="Silar P."/>
            <person name="Natvig D."/>
            <person name="Lalanne C."/>
            <person name="Gautier V."/>
            <person name="Ament-Velasquez S.L."/>
            <person name="Kruys A."/>
            <person name="Hutchinson M.I."/>
            <person name="Powell A.J."/>
            <person name="Barry K."/>
            <person name="Miller A.N."/>
            <person name="Grigoriev I.V."/>
            <person name="Debuchy R."/>
            <person name="Gladieux P."/>
            <person name="Thoren M.H."/>
            <person name="Johannesson H."/>
        </authorList>
    </citation>
    <scope>NUCLEOTIDE SEQUENCE</scope>
    <source>
        <strain evidence="2">CBS 757.83</strain>
    </source>
</reference>
<evidence type="ECO:0000313" key="3">
    <source>
        <dbReference type="Proteomes" id="UP001305647"/>
    </source>
</evidence>
<name>A0AAN6SXH4_9PEZI</name>
<gene>
    <name evidence="2" type="ORF">N658DRAFT_511206</name>
</gene>
<reference evidence="2" key="1">
    <citation type="journal article" date="2023" name="Mol. Phylogenet. Evol.">
        <title>Genome-scale phylogeny and comparative genomics of the fungal order Sordariales.</title>
        <authorList>
            <person name="Hensen N."/>
            <person name="Bonometti L."/>
            <person name="Westerberg I."/>
            <person name="Brannstrom I.O."/>
            <person name="Guillou S."/>
            <person name="Cros-Aarteil S."/>
            <person name="Calhoun S."/>
            <person name="Haridas S."/>
            <person name="Kuo A."/>
            <person name="Mondo S."/>
            <person name="Pangilinan J."/>
            <person name="Riley R."/>
            <person name="LaButti K."/>
            <person name="Andreopoulos B."/>
            <person name="Lipzen A."/>
            <person name="Chen C."/>
            <person name="Yan M."/>
            <person name="Daum C."/>
            <person name="Ng V."/>
            <person name="Clum A."/>
            <person name="Steindorff A."/>
            <person name="Ohm R.A."/>
            <person name="Martin F."/>
            <person name="Silar P."/>
            <person name="Natvig D.O."/>
            <person name="Lalanne C."/>
            <person name="Gautier V."/>
            <person name="Ament-Velasquez S.L."/>
            <person name="Kruys A."/>
            <person name="Hutchinson M.I."/>
            <person name="Powell A.J."/>
            <person name="Barry K."/>
            <person name="Miller A.N."/>
            <person name="Grigoriev I.V."/>
            <person name="Debuchy R."/>
            <person name="Gladieux P."/>
            <person name="Hiltunen Thoren M."/>
            <person name="Johannesson H."/>
        </authorList>
    </citation>
    <scope>NUCLEOTIDE SEQUENCE</scope>
    <source>
        <strain evidence="2">CBS 757.83</strain>
    </source>
</reference>
<protein>
    <submittedName>
        <fullName evidence="2">Uncharacterized protein</fullName>
    </submittedName>
</protein>
<accession>A0AAN6SXH4</accession>
<evidence type="ECO:0000256" key="1">
    <source>
        <dbReference type="SAM" id="MobiDB-lite"/>
    </source>
</evidence>
<evidence type="ECO:0000313" key="2">
    <source>
        <dbReference type="EMBL" id="KAK4096434.1"/>
    </source>
</evidence>
<feature type="region of interest" description="Disordered" evidence="1">
    <location>
        <begin position="36"/>
        <end position="55"/>
    </location>
</feature>
<dbReference type="EMBL" id="MU863714">
    <property type="protein sequence ID" value="KAK4096434.1"/>
    <property type="molecule type" value="Genomic_DNA"/>
</dbReference>
<comment type="caution">
    <text evidence="2">The sequence shown here is derived from an EMBL/GenBank/DDBJ whole genome shotgun (WGS) entry which is preliminary data.</text>
</comment>
<organism evidence="2 3">
    <name type="scientific">Parathielavia hyrcaniae</name>
    <dbReference type="NCBI Taxonomy" id="113614"/>
    <lineage>
        <taxon>Eukaryota</taxon>
        <taxon>Fungi</taxon>
        <taxon>Dikarya</taxon>
        <taxon>Ascomycota</taxon>
        <taxon>Pezizomycotina</taxon>
        <taxon>Sordariomycetes</taxon>
        <taxon>Sordariomycetidae</taxon>
        <taxon>Sordariales</taxon>
        <taxon>Chaetomiaceae</taxon>
        <taxon>Parathielavia</taxon>
    </lineage>
</organism>
<sequence>MLRGSSPSPIASDVKDKLVGGKRAVGQMADPWGVQAARAKRQDMTNPSAQNEDRPNRVYLQFVYNDVNGYPNVDDRNEHIGYLDFDETGLAARGVLLYDRQRHGLLISKVAERPERDEEPMDWYEFDGRSWGKLVV</sequence>